<protein>
    <submittedName>
        <fullName evidence="1">Uncharacterized protein</fullName>
    </submittedName>
</protein>
<dbReference type="OMA" id="DESKRCW"/>
<keyword evidence="2" id="KW-1185">Reference proteome</keyword>
<evidence type="ECO:0000313" key="1">
    <source>
        <dbReference type="EMBL" id="EGZ28032.1"/>
    </source>
</evidence>
<dbReference type="EMBL" id="JH159151">
    <property type="protein sequence ID" value="EGZ28032.1"/>
    <property type="molecule type" value="Genomic_DNA"/>
</dbReference>
<dbReference type="Proteomes" id="UP000002640">
    <property type="component" value="Unassembled WGS sequence"/>
</dbReference>
<gene>
    <name evidence="1" type="ORF">PHYSODRAFT_378027</name>
</gene>
<dbReference type="AlphaFoldDB" id="G4YFY3"/>
<proteinExistence type="predicted"/>
<sequence length="115" mass="12980">RSTWVLPGDHVHVKNLEWGRAIEKLCGEYAKSVGLKGIQLKPVLSKLWLLGPGGYLERLRDDESKRCWGKLVLHLPSEEYRGGDLVVYEGGKEKCRYGFGKKTGIESLTAQYAVY</sequence>
<dbReference type="InParanoid" id="G4YFY3"/>
<feature type="non-terminal residue" evidence="1">
    <location>
        <position position="115"/>
    </location>
</feature>
<dbReference type="RefSeq" id="XP_009515307.1">
    <property type="nucleotide sequence ID" value="XM_009517012.1"/>
</dbReference>
<reference evidence="1 2" key="1">
    <citation type="journal article" date="2006" name="Science">
        <title>Phytophthora genome sequences uncover evolutionary origins and mechanisms of pathogenesis.</title>
        <authorList>
            <person name="Tyler B.M."/>
            <person name="Tripathy S."/>
            <person name="Zhang X."/>
            <person name="Dehal P."/>
            <person name="Jiang R.H."/>
            <person name="Aerts A."/>
            <person name="Arredondo F.D."/>
            <person name="Baxter L."/>
            <person name="Bensasson D."/>
            <person name="Beynon J.L."/>
            <person name="Chapman J."/>
            <person name="Damasceno C.M."/>
            <person name="Dorrance A.E."/>
            <person name="Dou D."/>
            <person name="Dickerman A.W."/>
            <person name="Dubchak I.L."/>
            <person name="Garbelotto M."/>
            <person name="Gijzen M."/>
            <person name="Gordon S.G."/>
            <person name="Govers F."/>
            <person name="Grunwald N.J."/>
            <person name="Huang W."/>
            <person name="Ivors K.L."/>
            <person name="Jones R.W."/>
            <person name="Kamoun S."/>
            <person name="Krampis K."/>
            <person name="Lamour K.H."/>
            <person name="Lee M.K."/>
            <person name="McDonald W.H."/>
            <person name="Medina M."/>
            <person name="Meijer H.J."/>
            <person name="Nordberg E.K."/>
            <person name="Maclean D.J."/>
            <person name="Ospina-Giraldo M.D."/>
            <person name="Morris P.F."/>
            <person name="Phuntumart V."/>
            <person name="Putnam N.H."/>
            <person name="Rash S."/>
            <person name="Rose J.K."/>
            <person name="Sakihama Y."/>
            <person name="Salamov A.A."/>
            <person name="Savidor A."/>
            <person name="Scheuring C.F."/>
            <person name="Smith B.M."/>
            <person name="Sobral B.W."/>
            <person name="Terry A."/>
            <person name="Torto-Alalibo T.A."/>
            <person name="Win J."/>
            <person name="Xu Z."/>
            <person name="Zhang H."/>
            <person name="Grigoriev I.V."/>
            <person name="Rokhsar D.S."/>
            <person name="Boore J.L."/>
        </authorList>
    </citation>
    <scope>NUCLEOTIDE SEQUENCE [LARGE SCALE GENOMIC DNA]</scope>
    <source>
        <strain evidence="1 2">P6497</strain>
    </source>
</reference>
<evidence type="ECO:0000313" key="2">
    <source>
        <dbReference type="Proteomes" id="UP000002640"/>
    </source>
</evidence>
<name>G4YFY3_PHYSP</name>
<feature type="non-terminal residue" evidence="1">
    <location>
        <position position="1"/>
    </location>
</feature>
<organism evidence="1 2">
    <name type="scientific">Phytophthora sojae (strain P6497)</name>
    <name type="common">Soybean stem and root rot agent</name>
    <name type="synonym">Phytophthora megasperma f. sp. glycines</name>
    <dbReference type="NCBI Taxonomy" id="1094619"/>
    <lineage>
        <taxon>Eukaryota</taxon>
        <taxon>Sar</taxon>
        <taxon>Stramenopiles</taxon>
        <taxon>Oomycota</taxon>
        <taxon>Peronosporomycetes</taxon>
        <taxon>Peronosporales</taxon>
        <taxon>Peronosporaceae</taxon>
        <taxon>Phytophthora</taxon>
    </lineage>
</organism>
<dbReference type="KEGG" id="psoj:PHYSODRAFT_378027"/>
<accession>G4YFY3</accession>
<dbReference type="GeneID" id="20650614"/>